<dbReference type="PANTHER" id="PTHR12046">
    <property type="entry name" value="HISTONE ACETYLTRANSFERASE TYPE B CATALYTIC SUBUNIT"/>
    <property type="match status" value="1"/>
</dbReference>
<gene>
    <name evidence="9" type="primary">Aste57867_11660</name>
    <name evidence="8" type="ORF">As57867_011617</name>
    <name evidence="9" type="ORF">ASTE57867_11660</name>
</gene>
<evidence type="ECO:0000256" key="6">
    <source>
        <dbReference type="SAM" id="MobiDB-lite"/>
    </source>
</evidence>
<dbReference type="GO" id="GO:0004402">
    <property type="term" value="F:histone acetyltransferase activity"/>
    <property type="evidence" value="ECO:0007669"/>
    <property type="project" value="InterPro"/>
</dbReference>
<reference evidence="8" key="2">
    <citation type="submission" date="2019-06" db="EMBL/GenBank/DDBJ databases">
        <title>Genomics analysis of Aphanomyces spp. identifies a new class of oomycete effector associated with host adaptation.</title>
        <authorList>
            <person name="Gaulin E."/>
        </authorList>
    </citation>
    <scope>NUCLEOTIDE SEQUENCE</scope>
    <source>
        <strain evidence="8">CBS 578.67</strain>
    </source>
</reference>
<comment type="similarity">
    <text evidence="1">Belongs to the HAT1 family.</text>
</comment>
<dbReference type="InterPro" id="IPR017380">
    <property type="entry name" value="Hist_AcTrfase_B-typ_cat-su"/>
</dbReference>
<protein>
    <recommendedName>
        <fullName evidence="2">histone acetyltransferase</fullName>
        <ecNumber evidence="2">2.3.1.48</ecNumber>
    </recommendedName>
</protein>
<dbReference type="GO" id="GO:0031509">
    <property type="term" value="P:subtelomeric heterochromatin formation"/>
    <property type="evidence" value="ECO:0007669"/>
    <property type="project" value="InterPro"/>
</dbReference>
<feature type="compositionally biased region" description="Basic and acidic residues" evidence="6">
    <location>
        <begin position="1"/>
        <end position="16"/>
    </location>
</feature>
<feature type="domain" description="N-acetyltransferase" evidence="7">
    <location>
        <begin position="143"/>
        <end position="301"/>
    </location>
</feature>
<dbReference type="Pfam" id="PF00583">
    <property type="entry name" value="Acetyltransf_1"/>
    <property type="match status" value="1"/>
</dbReference>
<accession>A0A485KU27</accession>
<evidence type="ECO:0000256" key="5">
    <source>
        <dbReference type="ARBA" id="ARBA00048017"/>
    </source>
</evidence>
<dbReference type="EC" id="2.3.1.48" evidence="2"/>
<dbReference type="Gene3D" id="3.40.630.30">
    <property type="match status" value="1"/>
</dbReference>
<name>A0A485KU27_9STRA</name>
<feature type="region of interest" description="Disordered" evidence="6">
    <location>
        <begin position="1"/>
        <end position="28"/>
    </location>
</feature>
<dbReference type="PROSITE" id="PS51186">
    <property type="entry name" value="GNAT"/>
    <property type="match status" value="1"/>
</dbReference>
<dbReference type="InterPro" id="IPR000182">
    <property type="entry name" value="GNAT_dom"/>
</dbReference>
<evidence type="ECO:0000256" key="1">
    <source>
        <dbReference type="ARBA" id="ARBA00010543"/>
    </source>
</evidence>
<dbReference type="Gene3D" id="3.90.360.10">
    <property type="entry name" value="Histone acetyl transferase 1 (HAT1), N-terminal domain"/>
    <property type="match status" value="1"/>
</dbReference>
<dbReference type="InterPro" id="IPR019467">
    <property type="entry name" value="Hat1_N"/>
</dbReference>
<dbReference type="GO" id="GO:0000781">
    <property type="term" value="C:chromosome, telomeric region"/>
    <property type="evidence" value="ECO:0007669"/>
    <property type="project" value="GOC"/>
</dbReference>
<evidence type="ECO:0000313" key="9">
    <source>
        <dbReference type="EMBL" id="VFT88518.1"/>
    </source>
</evidence>
<dbReference type="AlphaFoldDB" id="A0A485KU27"/>
<evidence type="ECO:0000313" key="8">
    <source>
        <dbReference type="EMBL" id="KAF0697689.1"/>
    </source>
</evidence>
<dbReference type="EMBL" id="CAADRA010005318">
    <property type="protein sequence ID" value="VFT88518.1"/>
    <property type="molecule type" value="Genomic_DNA"/>
</dbReference>
<evidence type="ECO:0000256" key="3">
    <source>
        <dbReference type="ARBA" id="ARBA00022679"/>
    </source>
</evidence>
<dbReference type="GO" id="GO:0005634">
    <property type="term" value="C:nucleus"/>
    <property type="evidence" value="ECO:0007669"/>
    <property type="project" value="InterPro"/>
</dbReference>
<dbReference type="InterPro" id="IPR037113">
    <property type="entry name" value="Hat1_N_sf"/>
</dbReference>
<keyword evidence="3" id="KW-0808">Transferase</keyword>
<reference evidence="9 10" key="1">
    <citation type="submission" date="2019-03" db="EMBL/GenBank/DDBJ databases">
        <authorList>
            <person name="Gaulin E."/>
            <person name="Dumas B."/>
        </authorList>
    </citation>
    <scope>NUCLEOTIDE SEQUENCE [LARGE SCALE GENOMIC DNA]</scope>
    <source>
        <strain evidence="9">CBS 568.67</strain>
    </source>
</reference>
<dbReference type="OrthoDB" id="10253098at2759"/>
<dbReference type="Proteomes" id="UP000332933">
    <property type="component" value="Unassembled WGS sequence"/>
</dbReference>
<evidence type="ECO:0000313" key="10">
    <source>
        <dbReference type="Proteomes" id="UP000332933"/>
    </source>
</evidence>
<dbReference type="CDD" id="cd04301">
    <property type="entry name" value="NAT_SF"/>
    <property type="match status" value="1"/>
</dbReference>
<dbReference type="Pfam" id="PF10394">
    <property type="entry name" value="Hat1_N"/>
    <property type="match status" value="1"/>
</dbReference>
<proteinExistence type="inferred from homology"/>
<keyword evidence="4" id="KW-0012">Acyltransferase</keyword>
<evidence type="ECO:0000256" key="2">
    <source>
        <dbReference type="ARBA" id="ARBA00013184"/>
    </source>
</evidence>
<organism evidence="9 10">
    <name type="scientific">Aphanomyces stellatus</name>
    <dbReference type="NCBI Taxonomy" id="120398"/>
    <lineage>
        <taxon>Eukaryota</taxon>
        <taxon>Sar</taxon>
        <taxon>Stramenopiles</taxon>
        <taxon>Oomycota</taxon>
        <taxon>Saprolegniomycetes</taxon>
        <taxon>Saprolegniales</taxon>
        <taxon>Verrucalvaceae</taxon>
        <taxon>Aphanomyces</taxon>
    </lineage>
</organism>
<keyword evidence="10" id="KW-1185">Reference proteome</keyword>
<evidence type="ECO:0000259" key="7">
    <source>
        <dbReference type="PROSITE" id="PS51186"/>
    </source>
</evidence>
<comment type="catalytic activity">
    <reaction evidence="5">
        <text>L-lysyl-[protein] + acetyl-CoA = N(6)-acetyl-L-lysyl-[protein] + CoA + H(+)</text>
        <dbReference type="Rhea" id="RHEA:45948"/>
        <dbReference type="Rhea" id="RHEA-COMP:9752"/>
        <dbReference type="Rhea" id="RHEA-COMP:10731"/>
        <dbReference type="ChEBI" id="CHEBI:15378"/>
        <dbReference type="ChEBI" id="CHEBI:29969"/>
        <dbReference type="ChEBI" id="CHEBI:57287"/>
        <dbReference type="ChEBI" id="CHEBI:57288"/>
        <dbReference type="ChEBI" id="CHEBI:61930"/>
        <dbReference type="EC" id="2.3.1.48"/>
    </reaction>
</comment>
<dbReference type="EMBL" id="VJMH01005297">
    <property type="protein sequence ID" value="KAF0697689.1"/>
    <property type="molecule type" value="Genomic_DNA"/>
</dbReference>
<dbReference type="SUPFAM" id="SSF55729">
    <property type="entry name" value="Acyl-CoA N-acyltransferases (Nat)"/>
    <property type="match status" value="1"/>
</dbReference>
<sequence length="394" mass="44750">MADKDERAAKRIKTNEGEDEGVPSNDATSIQIVNDDDLSKFTSFHPAFTYHAFGKEEVIHGYRGLQIKITLSAKTFDCHVDVEYDHKDNDADDLIERMANSLPKGFTRDKKAFLQSLGDGPFKPAGSLVDTYSTNDKTFSTHYSVLSDDPQGKAYLEKMQKLSLYFIEGADDVDVEDSRWSLYVIYETTHGDHRPVGYITVFTFHTPFTIHVGHNMRICQVLVLPPYQRQGHGERLVEHIMHQARSMKHVHEVTVEDPVPGFSMLRDVVDVKTCLSHGFFSVPPTGEPTCVAHGTRSLTAEGIAAVKQSLKLTKQQTQRCYEVLKLRFLDRSNEEQYKAFRLEVKRRLHTLHAEDLEAMGSADRRKGLLATLYEELEANYDRILKRCGLLPRTA</sequence>
<dbReference type="InterPro" id="IPR016181">
    <property type="entry name" value="Acyl_CoA_acyltransferase"/>
</dbReference>
<evidence type="ECO:0000256" key="4">
    <source>
        <dbReference type="ARBA" id="ARBA00023315"/>
    </source>
</evidence>